<evidence type="ECO:0000256" key="1">
    <source>
        <dbReference type="SAM" id="MobiDB-lite"/>
    </source>
</evidence>
<feature type="transmembrane region" description="Helical" evidence="2">
    <location>
        <begin position="327"/>
        <end position="347"/>
    </location>
</feature>
<feature type="region of interest" description="Disordered" evidence="1">
    <location>
        <begin position="1"/>
        <end position="34"/>
    </location>
</feature>
<dbReference type="InterPro" id="IPR032751">
    <property type="entry name" value="Fuseless"/>
</dbReference>
<reference evidence="3 4" key="1">
    <citation type="journal article" date="2021" name="Elife">
        <title>Chloroplast acquisition without the gene transfer in kleptoplastic sea slugs, Plakobranchus ocellatus.</title>
        <authorList>
            <person name="Maeda T."/>
            <person name="Takahashi S."/>
            <person name="Yoshida T."/>
            <person name="Shimamura S."/>
            <person name="Takaki Y."/>
            <person name="Nagai Y."/>
            <person name="Toyoda A."/>
            <person name="Suzuki Y."/>
            <person name="Arimoto A."/>
            <person name="Ishii H."/>
            <person name="Satoh N."/>
            <person name="Nishiyama T."/>
            <person name="Hasebe M."/>
            <person name="Maruyama T."/>
            <person name="Minagawa J."/>
            <person name="Obokata J."/>
            <person name="Shigenobu S."/>
        </authorList>
    </citation>
    <scope>NUCLEOTIDE SEQUENCE [LARGE SCALE GENOMIC DNA]</scope>
</reference>
<dbReference type="PANTHER" id="PTHR35270">
    <property type="entry name" value="FUSELESS, ISOFORM A"/>
    <property type="match status" value="1"/>
</dbReference>
<feature type="transmembrane region" description="Helical" evidence="2">
    <location>
        <begin position="391"/>
        <end position="413"/>
    </location>
</feature>
<gene>
    <name evidence="3" type="ORF">PoB_002125800</name>
</gene>
<organism evidence="3 4">
    <name type="scientific">Plakobranchus ocellatus</name>
    <dbReference type="NCBI Taxonomy" id="259542"/>
    <lineage>
        <taxon>Eukaryota</taxon>
        <taxon>Metazoa</taxon>
        <taxon>Spiralia</taxon>
        <taxon>Lophotrochozoa</taxon>
        <taxon>Mollusca</taxon>
        <taxon>Gastropoda</taxon>
        <taxon>Heterobranchia</taxon>
        <taxon>Euthyneura</taxon>
        <taxon>Panpulmonata</taxon>
        <taxon>Sacoglossa</taxon>
        <taxon>Placobranchoidea</taxon>
        <taxon>Plakobranchidae</taxon>
        <taxon>Plakobranchus</taxon>
    </lineage>
</organism>
<proteinExistence type="predicted"/>
<keyword evidence="2" id="KW-0472">Membrane</keyword>
<evidence type="ECO:0000313" key="3">
    <source>
        <dbReference type="EMBL" id="GFN94752.1"/>
    </source>
</evidence>
<keyword evidence="2" id="KW-1133">Transmembrane helix</keyword>
<name>A0AAV3ZJS6_9GAST</name>
<comment type="caution">
    <text evidence="3">The sequence shown here is derived from an EMBL/GenBank/DDBJ whole genome shotgun (WGS) entry which is preliminary data.</text>
</comment>
<dbReference type="AlphaFoldDB" id="A0AAV3ZJS6"/>
<keyword evidence="2" id="KW-0812">Transmembrane</keyword>
<evidence type="ECO:0000313" key="4">
    <source>
        <dbReference type="Proteomes" id="UP000735302"/>
    </source>
</evidence>
<accession>A0AAV3ZJS6</accession>
<feature type="transmembrane region" description="Helical" evidence="2">
    <location>
        <begin position="286"/>
        <end position="307"/>
    </location>
</feature>
<sequence length="529" mass="58900">MFYFKTRPSSSQSPSKKRNNKVQGIEMKGERPHTLTLQGSQYVLSSYTPCQSPLLHMPSSSPSASAPAPSREYAVTSHPVQGFSGSERLKPARRGVPQVALFKKERSNQNYKTFSSFETHAPFYSDSVAFYGWLSDPEVDLRHGDNDHQRTLVTPRDVRITKSSSNLTVDTGSPSEGQVYHLTSEPQSGPRGVLTNGFCHPNTEYDSSRKIVTQFYGTNFPRPSHRVLHPVHLLPQLSPSASDFPYNSSNIASNTLGTTDRITQTNNYDPQLLSPNTPDAASAPSLAYAMATIGVAYFWVGPLIVVYWCNTWHLTERYVFSDHTELSAWTCAVFGYGILTLASCFQAKLSTLVLAIARPELRYLMSRIYTYILALACVSQWRGLWALEDVYLGVTVTGGAISAGVAAFLLLLLRCYQSTVGAPAVVKPDFPLDSYFTMSTNFGMKTMNWMGVLNYYSVTQGRGRWLLAYHTCSSPYQVPLLPPVINKQIHKTRRQGRLTHSYFQFLAPSSVSWGIPVTYSLSHSSLVVW</sequence>
<feature type="region of interest" description="Disordered" evidence="1">
    <location>
        <begin position="54"/>
        <end position="88"/>
    </location>
</feature>
<feature type="compositionally biased region" description="Low complexity" evidence="1">
    <location>
        <begin position="58"/>
        <end position="70"/>
    </location>
</feature>
<feature type="region of interest" description="Disordered" evidence="1">
    <location>
        <begin position="255"/>
        <end position="275"/>
    </location>
</feature>
<dbReference type="EMBL" id="BLXT01002468">
    <property type="protein sequence ID" value="GFN94752.1"/>
    <property type="molecule type" value="Genomic_DNA"/>
</dbReference>
<dbReference type="Pfam" id="PF15993">
    <property type="entry name" value="Fuseless"/>
    <property type="match status" value="1"/>
</dbReference>
<keyword evidence="4" id="KW-1185">Reference proteome</keyword>
<protein>
    <submittedName>
        <fullName evidence="3">Uncharacterized protein</fullName>
    </submittedName>
</protein>
<evidence type="ECO:0000256" key="2">
    <source>
        <dbReference type="SAM" id="Phobius"/>
    </source>
</evidence>
<dbReference type="PANTHER" id="PTHR35270:SF2">
    <property type="entry name" value="FUSELESS, ISOFORM A"/>
    <property type="match status" value="1"/>
</dbReference>
<feature type="transmembrane region" description="Helical" evidence="2">
    <location>
        <begin position="368"/>
        <end position="385"/>
    </location>
</feature>
<dbReference type="Proteomes" id="UP000735302">
    <property type="component" value="Unassembled WGS sequence"/>
</dbReference>